<dbReference type="SUPFAM" id="SSF53300">
    <property type="entry name" value="vWA-like"/>
    <property type="match status" value="1"/>
</dbReference>
<evidence type="ECO:0000259" key="12">
    <source>
        <dbReference type="SMART" id="SM00513"/>
    </source>
</evidence>
<sequence length="595" mass="68862">MDDGLNFDVEETEQQSNEIWNTREITVFLLDSTSKMFEKRSDDTIFFQLCLRCCKSVFMNKIIGSSSDLLSIVFFGTKEHDPGDQNPKNIVTFFEPQQPNASVIKDLNKMINSDTCDDFSTKYGHSDDYSLADLFWHVSSLISKSPVKVAVRKIILFTCNDNPLHNDTMKSYQARKKAEDIHNLQIELDVIPLGEHFNGDLFFNEIMQIVNGPNSTVPKGTSKIEELLEQTFRRDSKKRSIANLTLNIGNDIRINVNMFNFYRPLRIPSIMKLDNKMNEQVKNTAQTYNSETGERLLKTDVIKYYETGDKQIMFTVQELERFHMNVAKGIELLGFKSLSELSPENYFKPSSFIFPSEDKIKGSSLLFTTLLRRCLEKQKFMLCYIVSRVKSKPWLAALVPQEEENNMPAGFHILYLPYADYIREIPYPPQSELTPEKVDLFKKILKKISFQYSPSVFENPDIQKHWANIEALALNYTEPRSITDETLRDYSQISERLGGLEDEFVDTFFPTTYNPEFEFEKKRTFSDYSASNKWKLAKFDPEDPDYVEKVARGGQADKLTVPILKEYLLKHNINVKGKKQDLLDRLFESLGIKSS</sequence>
<dbReference type="PIRSF" id="PIRSF003033">
    <property type="entry name" value="Ku70"/>
    <property type="match status" value="1"/>
</dbReference>
<feature type="domain" description="Ku" evidence="13">
    <location>
        <begin position="293"/>
        <end position="433"/>
    </location>
</feature>
<dbReference type="Proteomes" id="UP001367676">
    <property type="component" value="Unassembled WGS sequence"/>
</dbReference>
<dbReference type="GO" id="GO:0006310">
    <property type="term" value="P:DNA recombination"/>
    <property type="evidence" value="ECO:0007669"/>
    <property type="project" value="UniProtKB-KW"/>
</dbReference>
<dbReference type="AlphaFoldDB" id="A0AAN9TNA9"/>
<dbReference type="Gene3D" id="1.10.1600.10">
    <property type="match status" value="1"/>
</dbReference>
<name>A0AAN9TNA9_9HEMI</name>
<dbReference type="InterPro" id="IPR027388">
    <property type="entry name" value="Ku70_bridge/pillars_dom_sf"/>
</dbReference>
<evidence type="ECO:0008006" key="16">
    <source>
        <dbReference type="Google" id="ProtNLM"/>
    </source>
</evidence>
<gene>
    <name evidence="14" type="ORF">V9T40_009706</name>
</gene>
<dbReference type="Gene3D" id="4.10.970.10">
    <property type="entry name" value="Ku70, bridge and pillars"/>
    <property type="match status" value="1"/>
</dbReference>
<evidence type="ECO:0000256" key="2">
    <source>
        <dbReference type="ARBA" id="ARBA00005240"/>
    </source>
</evidence>
<dbReference type="InterPro" id="IPR006165">
    <property type="entry name" value="Ku70"/>
</dbReference>
<dbReference type="InterPro" id="IPR005161">
    <property type="entry name" value="Ku_N"/>
</dbReference>
<keyword evidence="10" id="KW-0234">DNA repair</keyword>
<dbReference type="SMART" id="SM00559">
    <property type="entry name" value="Ku78"/>
    <property type="match status" value="1"/>
</dbReference>
<dbReference type="PANTHER" id="PTHR12604:SF2">
    <property type="entry name" value="X-RAY REPAIR CROSS-COMPLEMENTING PROTEIN 6"/>
    <property type="match status" value="1"/>
</dbReference>
<dbReference type="InterPro" id="IPR006164">
    <property type="entry name" value="DNA_bd_Ku70/Ku80"/>
</dbReference>
<dbReference type="GO" id="GO:0016787">
    <property type="term" value="F:hydrolase activity"/>
    <property type="evidence" value="ECO:0007669"/>
    <property type="project" value="UniProtKB-KW"/>
</dbReference>
<keyword evidence="3" id="KW-0547">Nucleotide-binding</keyword>
<dbReference type="Pfam" id="PF03730">
    <property type="entry name" value="Ku_C"/>
    <property type="match status" value="1"/>
</dbReference>
<accession>A0AAN9TNA9</accession>
<evidence type="ECO:0000313" key="14">
    <source>
        <dbReference type="EMBL" id="KAK7602265.1"/>
    </source>
</evidence>
<evidence type="ECO:0000256" key="11">
    <source>
        <dbReference type="ARBA" id="ARBA00023242"/>
    </source>
</evidence>
<evidence type="ECO:0000256" key="8">
    <source>
        <dbReference type="ARBA" id="ARBA00023125"/>
    </source>
</evidence>
<dbReference type="CDD" id="cd00788">
    <property type="entry name" value="KU70"/>
    <property type="match status" value="1"/>
</dbReference>
<dbReference type="Gene3D" id="1.10.720.30">
    <property type="entry name" value="SAP domain"/>
    <property type="match status" value="1"/>
</dbReference>
<dbReference type="GO" id="GO:0042162">
    <property type="term" value="F:telomeric DNA binding"/>
    <property type="evidence" value="ECO:0007669"/>
    <property type="project" value="InterPro"/>
</dbReference>
<dbReference type="GO" id="GO:0003690">
    <property type="term" value="F:double-stranded DNA binding"/>
    <property type="evidence" value="ECO:0007669"/>
    <property type="project" value="TreeGrafter"/>
</dbReference>
<dbReference type="InterPro" id="IPR036465">
    <property type="entry name" value="vWFA_dom_sf"/>
</dbReference>
<dbReference type="InterPro" id="IPR016194">
    <property type="entry name" value="SPOC-like_C_dom_sf"/>
</dbReference>
<protein>
    <recommendedName>
        <fullName evidence="16">ATP-dependent DNA helicase 2 subunit 1</fullName>
    </recommendedName>
</protein>
<dbReference type="GO" id="GO:0003684">
    <property type="term" value="F:damaged DNA binding"/>
    <property type="evidence" value="ECO:0007669"/>
    <property type="project" value="InterPro"/>
</dbReference>
<dbReference type="Gene3D" id="3.40.50.410">
    <property type="entry name" value="von Willebrand factor, type A domain"/>
    <property type="match status" value="1"/>
</dbReference>
<dbReference type="PANTHER" id="PTHR12604">
    <property type="entry name" value="KU AUTOANTIGEN DNA HELICASE"/>
    <property type="match status" value="1"/>
</dbReference>
<dbReference type="SUPFAM" id="SSF100939">
    <property type="entry name" value="SPOC domain-like"/>
    <property type="match status" value="1"/>
</dbReference>
<reference evidence="14 15" key="1">
    <citation type="submission" date="2024-03" db="EMBL/GenBank/DDBJ databases">
        <title>Adaptation during the transition from Ophiocordyceps entomopathogen to insect associate is accompanied by gene loss and intensified selection.</title>
        <authorList>
            <person name="Ward C.M."/>
            <person name="Onetto C.A."/>
            <person name="Borneman A.R."/>
        </authorList>
    </citation>
    <scope>NUCLEOTIDE SEQUENCE [LARGE SCALE GENOMIC DNA]</scope>
    <source>
        <strain evidence="14">AWRI1</strain>
        <tissue evidence="14">Single Adult Female</tissue>
    </source>
</reference>
<dbReference type="SUPFAM" id="SSF68906">
    <property type="entry name" value="SAP domain"/>
    <property type="match status" value="1"/>
</dbReference>
<evidence type="ECO:0000256" key="6">
    <source>
        <dbReference type="ARBA" id="ARBA00022806"/>
    </source>
</evidence>
<dbReference type="GO" id="GO:0003678">
    <property type="term" value="F:DNA helicase activity"/>
    <property type="evidence" value="ECO:0007669"/>
    <property type="project" value="InterPro"/>
</dbReference>
<dbReference type="GO" id="GO:0000723">
    <property type="term" value="P:telomere maintenance"/>
    <property type="evidence" value="ECO:0007669"/>
    <property type="project" value="InterPro"/>
</dbReference>
<dbReference type="SMART" id="SM00513">
    <property type="entry name" value="SAP"/>
    <property type="match status" value="1"/>
</dbReference>
<keyword evidence="4" id="KW-0227">DNA damage</keyword>
<organism evidence="14 15">
    <name type="scientific">Parthenolecanium corni</name>
    <dbReference type="NCBI Taxonomy" id="536013"/>
    <lineage>
        <taxon>Eukaryota</taxon>
        <taxon>Metazoa</taxon>
        <taxon>Ecdysozoa</taxon>
        <taxon>Arthropoda</taxon>
        <taxon>Hexapoda</taxon>
        <taxon>Insecta</taxon>
        <taxon>Pterygota</taxon>
        <taxon>Neoptera</taxon>
        <taxon>Paraneoptera</taxon>
        <taxon>Hemiptera</taxon>
        <taxon>Sternorrhyncha</taxon>
        <taxon>Coccoidea</taxon>
        <taxon>Coccidae</taxon>
        <taxon>Parthenolecanium</taxon>
    </lineage>
</organism>
<comment type="subcellular location">
    <subcellularLocation>
        <location evidence="1">Nucleus</location>
    </subcellularLocation>
</comment>
<evidence type="ECO:0000256" key="9">
    <source>
        <dbReference type="ARBA" id="ARBA00023172"/>
    </source>
</evidence>
<keyword evidence="9" id="KW-0233">DNA recombination</keyword>
<evidence type="ECO:0000256" key="1">
    <source>
        <dbReference type="ARBA" id="ARBA00004123"/>
    </source>
</evidence>
<dbReference type="GO" id="GO:0005524">
    <property type="term" value="F:ATP binding"/>
    <property type="evidence" value="ECO:0007669"/>
    <property type="project" value="UniProtKB-KW"/>
</dbReference>
<evidence type="ECO:0000256" key="5">
    <source>
        <dbReference type="ARBA" id="ARBA00022801"/>
    </source>
</evidence>
<evidence type="ECO:0000256" key="4">
    <source>
        <dbReference type="ARBA" id="ARBA00022763"/>
    </source>
</evidence>
<dbReference type="GO" id="GO:0006303">
    <property type="term" value="P:double-strand break repair via nonhomologous end joining"/>
    <property type="evidence" value="ECO:0007669"/>
    <property type="project" value="InterPro"/>
</dbReference>
<dbReference type="Gene3D" id="2.40.290.10">
    <property type="match status" value="1"/>
</dbReference>
<keyword evidence="15" id="KW-1185">Reference proteome</keyword>
<dbReference type="InterPro" id="IPR005160">
    <property type="entry name" value="Ku_C"/>
</dbReference>
<keyword evidence="7" id="KW-0067">ATP-binding</keyword>
<dbReference type="EMBL" id="JBBCAQ010000010">
    <property type="protein sequence ID" value="KAK7602265.1"/>
    <property type="molecule type" value="Genomic_DNA"/>
</dbReference>
<dbReference type="InterPro" id="IPR003034">
    <property type="entry name" value="SAP_dom"/>
</dbReference>
<keyword evidence="8" id="KW-0238">DNA-binding</keyword>
<dbReference type="InterPro" id="IPR047087">
    <property type="entry name" value="KU70_core_dom"/>
</dbReference>
<evidence type="ECO:0000256" key="10">
    <source>
        <dbReference type="ARBA" id="ARBA00023204"/>
    </source>
</evidence>
<dbReference type="NCBIfam" id="TIGR00578">
    <property type="entry name" value="ku70"/>
    <property type="match status" value="1"/>
</dbReference>
<evidence type="ECO:0000256" key="7">
    <source>
        <dbReference type="ARBA" id="ARBA00022840"/>
    </source>
</evidence>
<keyword evidence="11" id="KW-0539">Nucleus</keyword>
<evidence type="ECO:0000259" key="13">
    <source>
        <dbReference type="SMART" id="SM00559"/>
    </source>
</evidence>
<dbReference type="GO" id="GO:0043564">
    <property type="term" value="C:Ku70:Ku80 complex"/>
    <property type="evidence" value="ECO:0007669"/>
    <property type="project" value="InterPro"/>
</dbReference>
<keyword evidence="5" id="KW-0378">Hydrolase</keyword>
<evidence type="ECO:0000256" key="3">
    <source>
        <dbReference type="ARBA" id="ARBA00022741"/>
    </source>
</evidence>
<feature type="domain" description="SAP" evidence="12">
    <location>
        <begin position="556"/>
        <end position="590"/>
    </location>
</feature>
<comment type="similarity">
    <text evidence="2">Belongs to the ku70 family.</text>
</comment>
<evidence type="ECO:0000313" key="15">
    <source>
        <dbReference type="Proteomes" id="UP001367676"/>
    </source>
</evidence>
<keyword evidence="6" id="KW-0347">Helicase</keyword>
<dbReference type="InterPro" id="IPR036361">
    <property type="entry name" value="SAP_dom_sf"/>
</dbReference>
<proteinExistence type="inferred from homology"/>
<dbReference type="Pfam" id="PF02735">
    <property type="entry name" value="Ku"/>
    <property type="match status" value="1"/>
</dbReference>
<dbReference type="Pfam" id="PF03731">
    <property type="entry name" value="Ku_N"/>
    <property type="match status" value="1"/>
</dbReference>
<comment type="caution">
    <text evidence="14">The sequence shown here is derived from an EMBL/GenBank/DDBJ whole genome shotgun (WGS) entry which is preliminary data.</text>
</comment>